<evidence type="ECO:0000313" key="2">
    <source>
        <dbReference type="EMBL" id="KIM64277.1"/>
    </source>
</evidence>
<name>A0A0C3AH78_9AGAM</name>
<dbReference type="EMBL" id="KN822029">
    <property type="protein sequence ID" value="KIM64277.1"/>
    <property type="molecule type" value="Genomic_DNA"/>
</dbReference>
<keyword evidence="3" id="KW-1185">Reference proteome</keyword>
<protein>
    <submittedName>
        <fullName evidence="2">Uncharacterized protein</fullName>
    </submittedName>
</protein>
<evidence type="ECO:0000313" key="3">
    <source>
        <dbReference type="Proteomes" id="UP000053989"/>
    </source>
</evidence>
<accession>A0A0C3AH78</accession>
<evidence type="ECO:0000256" key="1">
    <source>
        <dbReference type="SAM" id="MobiDB-lite"/>
    </source>
</evidence>
<dbReference type="InParanoid" id="A0A0C3AH78"/>
<dbReference type="Proteomes" id="UP000053989">
    <property type="component" value="Unassembled WGS sequence"/>
</dbReference>
<gene>
    <name evidence="2" type="ORF">SCLCIDRAFT_1213373</name>
</gene>
<sequence length="61" mass="6622">MTGPTSCDLPFELPADRMYPPSWRATTASGFVGMHASEIPPNYSAQPDFNDESTEVTPCIS</sequence>
<organism evidence="2 3">
    <name type="scientific">Scleroderma citrinum Foug A</name>
    <dbReference type="NCBI Taxonomy" id="1036808"/>
    <lineage>
        <taxon>Eukaryota</taxon>
        <taxon>Fungi</taxon>
        <taxon>Dikarya</taxon>
        <taxon>Basidiomycota</taxon>
        <taxon>Agaricomycotina</taxon>
        <taxon>Agaricomycetes</taxon>
        <taxon>Agaricomycetidae</taxon>
        <taxon>Boletales</taxon>
        <taxon>Sclerodermatineae</taxon>
        <taxon>Sclerodermataceae</taxon>
        <taxon>Scleroderma</taxon>
    </lineage>
</organism>
<proteinExistence type="predicted"/>
<reference evidence="2 3" key="1">
    <citation type="submission" date="2014-04" db="EMBL/GenBank/DDBJ databases">
        <authorList>
            <consortium name="DOE Joint Genome Institute"/>
            <person name="Kuo A."/>
            <person name="Kohler A."/>
            <person name="Nagy L.G."/>
            <person name="Floudas D."/>
            <person name="Copeland A."/>
            <person name="Barry K.W."/>
            <person name="Cichocki N."/>
            <person name="Veneault-Fourrey C."/>
            <person name="LaButti K."/>
            <person name="Lindquist E.A."/>
            <person name="Lipzen A."/>
            <person name="Lundell T."/>
            <person name="Morin E."/>
            <person name="Murat C."/>
            <person name="Sun H."/>
            <person name="Tunlid A."/>
            <person name="Henrissat B."/>
            <person name="Grigoriev I.V."/>
            <person name="Hibbett D.S."/>
            <person name="Martin F."/>
            <person name="Nordberg H.P."/>
            <person name="Cantor M.N."/>
            <person name="Hua S.X."/>
        </authorList>
    </citation>
    <scope>NUCLEOTIDE SEQUENCE [LARGE SCALE GENOMIC DNA]</scope>
    <source>
        <strain evidence="2 3">Foug A</strain>
    </source>
</reference>
<feature type="region of interest" description="Disordered" evidence="1">
    <location>
        <begin position="41"/>
        <end position="61"/>
    </location>
</feature>
<dbReference type="AlphaFoldDB" id="A0A0C3AH78"/>
<reference evidence="3" key="2">
    <citation type="submission" date="2015-01" db="EMBL/GenBank/DDBJ databases">
        <title>Evolutionary Origins and Diversification of the Mycorrhizal Mutualists.</title>
        <authorList>
            <consortium name="DOE Joint Genome Institute"/>
            <consortium name="Mycorrhizal Genomics Consortium"/>
            <person name="Kohler A."/>
            <person name="Kuo A."/>
            <person name="Nagy L.G."/>
            <person name="Floudas D."/>
            <person name="Copeland A."/>
            <person name="Barry K.W."/>
            <person name="Cichocki N."/>
            <person name="Veneault-Fourrey C."/>
            <person name="LaButti K."/>
            <person name="Lindquist E.A."/>
            <person name="Lipzen A."/>
            <person name="Lundell T."/>
            <person name="Morin E."/>
            <person name="Murat C."/>
            <person name="Riley R."/>
            <person name="Ohm R."/>
            <person name="Sun H."/>
            <person name="Tunlid A."/>
            <person name="Henrissat B."/>
            <person name="Grigoriev I.V."/>
            <person name="Hibbett D.S."/>
            <person name="Martin F."/>
        </authorList>
    </citation>
    <scope>NUCLEOTIDE SEQUENCE [LARGE SCALE GENOMIC DNA]</scope>
    <source>
        <strain evidence="3">Foug A</strain>
    </source>
</reference>
<dbReference type="HOGENOM" id="CLU_2924024_0_0_1"/>